<keyword evidence="2" id="KW-1185">Reference proteome</keyword>
<evidence type="ECO:0000313" key="1">
    <source>
        <dbReference type="EMBL" id="MED4403713.1"/>
    </source>
</evidence>
<comment type="caution">
    <text evidence="1">The sequence shown here is derived from an EMBL/GenBank/DDBJ whole genome shotgun (WGS) entry which is preliminary data.</text>
</comment>
<dbReference type="EMBL" id="JARTFS010000018">
    <property type="protein sequence ID" value="MED4403713.1"/>
    <property type="molecule type" value="Genomic_DNA"/>
</dbReference>
<accession>A0ABU6P458</accession>
<evidence type="ECO:0000313" key="2">
    <source>
        <dbReference type="Proteomes" id="UP001342826"/>
    </source>
</evidence>
<name>A0ABU6P458_9BACI</name>
<dbReference type="RefSeq" id="WP_328015830.1">
    <property type="nucleotide sequence ID" value="NZ_JARTFS010000018.1"/>
</dbReference>
<sequence>MSIQLKFNDKYAEVYGKKYTDKMNYLAKIIMEYETGENEFNVFNFEAGLGKSLTVDKVLSECTVDWDNEKKFLVVKRFNDESVRSLEYIQSDFLQNSVAITHENWKDWQYKLDELQRQKVIFISHQRYIALCEDDGLREVFSKDRDILIVDEKVNFPVYTYNDKRYTDIFKMVPNGLRDSLVKVCKPLNQFIEEQQAFKNTNKVLTHKFNIHPATLKNFTNEIQIALDNLTIKNLDERNAIIGFVNELQLFYSSQCVYNSGNISTYNPKHRHWGLKNNIILDASGQIDGVYSCNPNKYRVIQQSRIVDHKECKFNIVKFNSSKTKVNTFSEQYFKEMAQRIISNKKESDAVLIVAHKDFAEKIYKQLIQLHDEEDIWIDKRDKKNDEDYAIQSIAIAWYGNLIGKNWAENFTQCWLISTPNIPFEQYLIHFLHYSDDKIGNKSTDVIKGRYKNQFFSDIQRGYIASEMYQSLKRIQRNAKPKGEFFIACQDAEIINMVLSQIKNAEILNIIELDFVKQIQEEKEKQKQENRKPDQVDRFIEYIMKLEKGRYKKSVIANELKISKINRVLSDVRTKSILNKKLMIHTREIEILR</sequence>
<organism evidence="1 2">
    <name type="scientific">Metabacillus fastidiosus</name>
    <dbReference type="NCBI Taxonomy" id="1458"/>
    <lineage>
        <taxon>Bacteria</taxon>
        <taxon>Bacillati</taxon>
        <taxon>Bacillota</taxon>
        <taxon>Bacilli</taxon>
        <taxon>Bacillales</taxon>
        <taxon>Bacillaceae</taxon>
        <taxon>Metabacillus</taxon>
    </lineage>
</organism>
<protein>
    <submittedName>
        <fullName evidence="1">Uncharacterized protein</fullName>
    </submittedName>
</protein>
<dbReference type="Proteomes" id="UP001342826">
    <property type="component" value="Unassembled WGS sequence"/>
</dbReference>
<gene>
    <name evidence="1" type="ORF">P9271_20595</name>
</gene>
<reference evidence="1 2" key="1">
    <citation type="submission" date="2023-03" db="EMBL/GenBank/DDBJ databases">
        <title>Bacillus Genome Sequencing.</title>
        <authorList>
            <person name="Dunlap C."/>
        </authorList>
    </citation>
    <scope>NUCLEOTIDE SEQUENCE [LARGE SCALE GENOMIC DNA]</scope>
    <source>
        <strain evidence="1 2">NRS-1717</strain>
    </source>
</reference>
<proteinExistence type="predicted"/>